<keyword evidence="4 7" id="KW-0732">Signal</keyword>
<evidence type="ECO:0000256" key="2">
    <source>
        <dbReference type="ARBA" id="ARBA00007951"/>
    </source>
</evidence>
<dbReference type="RefSeq" id="WP_222847301.1">
    <property type="nucleotide sequence ID" value="NZ_CAAHFG010000003.1"/>
</dbReference>
<dbReference type="PIRSF" id="PIRSF001092">
    <property type="entry name" value="Alpha-L-fucosidase"/>
    <property type="match status" value="1"/>
</dbReference>
<accession>A0A6C2U9H8</accession>
<dbReference type="Gene3D" id="2.60.40.1180">
    <property type="entry name" value="Golgi alpha-mannosidase II"/>
    <property type="match status" value="1"/>
</dbReference>
<evidence type="ECO:0000256" key="6">
    <source>
        <dbReference type="ARBA" id="ARBA00023295"/>
    </source>
</evidence>
<evidence type="ECO:0000313" key="10">
    <source>
        <dbReference type="EMBL" id="VGO16377.1"/>
    </source>
</evidence>
<keyword evidence="11" id="KW-1185">Reference proteome</keyword>
<protein>
    <recommendedName>
        <fullName evidence="3">alpha-L-fucosidase</fullName>
        <ecNumber evidence="3">3.2.1.51</ecNumber>
    </recommendedName>
</protein>
<comment type="function">
    <text evidence="1">Alpha-L-fucosidase is responsible for hydrolyzing the alpha-1,6-linked fucose joined to the reducing-end N-acetylglucosamine of the carbohydrate moieties of glycoproteins.</text>
</comment>
<evidence type="ECO:0000256" key="3">
    <source>
        <dbReference type="ARBA" id="ARBA00012662"/>
    </source>
</evidence>
<feature type="domain" description="Glycoside hydrolase family 29 N-terminal" evidence="8">
    <location>
        <begin position="12"/>
        <end position="407"/>
    </location>
</feature>
<dbReference type="Pfam" id="PF16757">
    <property type="entry name" value="Fucosidase_C"/>
    <property type="match status" value="1"/>
</dbReference>
<sequence>MSKSAYFLMMAAIAAVPAFAEYKADWNDLARVNESPEWFKDAKFGIYFHWAPYSVPAYGNEHYPRTMYGHPSGKKPVPNQHKRNYMLGVGFQTYREHDFHQRTYGEPKDFEYHDLFPKFTAERYDAEEWAELFVQAGAKFAGPVAMHHDGYALWDSKVTPWNAKQVGPKRDLVGELAQAIRKRDMKFVATFHHAKVGQAAADAPEKEQRRWHYYGRQKYLEREAPDRVGNDSEELQKLYGTMGWENFCEWWNEILEEVIDNYQPDIIWFDSWLDRLPQENRARFAAYYFNAAEKWGKEVLTTYKQHDLPQNVGVVDFEKGRLDQLTEYNWLTDDTISAGQWTKTGSWSYTEELDIKSAKTMLHMLIDIVSKNGNLLLNISPTADGIIDDAQRRSLLDMGTWLRANGEAIYGTRPFVTFGEGPKRIASSEHGGHFTQMSGDYNAENIRFTTKGNTLYAIQLGWAGSEVDVLIKSLAKDLLGKTKITGVSVLTSDEKIDWNVTKEGLRVKTPFKAPNKTAVVFKIETKDGWDTVKTDVPVKKMDPISVDG</sequence>
<evidence type="ECO:0000256" key="1">
    <source>
        <dbReference type="ARBA" id="ARBA00004071"/>
    </source>
</evidence>
<evidence type="ECO:0000259" key="8">
    <source>
        <dbReference type="Pfam" id="PF01120"/>
    </source>
</evidence>
<dbReference type="GO" id="GO:0004560">
    <property type="term" value="F:alpha-L-fucosidase activity"/>
    <property type="evidence" value="ECO:0007669"/>
    <property type="project" value="InterPro"/>
</dbReference>
<feature type="chain" id="PRO_5025415308" description="alpha-L-fucosidase" evidence="7">
    <location>
        <begin position="21"/>
        <end position="548"/>
    </location>
</feature>
<dbReference type="InterPro" id="IPR017853">
    <property type="entry name" value="GH"/>
</dbReference>
<dbReference type="InterPro" id="IPR000933">
    <property type="entry name" value="Glyco_hydro_29"/>
</dbReference>
<dbReference type="PANTHER" id="PTHR10030">
    <property type="entry name" value="ALPHA-L-FUCOSIDASE"/>
    <property type="match status" value="1"/>
</dbReference>
<gene>
    <name evidence="10" type="ORF">PDESU_04968</name>
</gene>
<reference evidence="10 11" key="1">
    <citation type="submission" date="2019-04" db="EMBL/GenBank/DDBJ databases">
        <authorList>
            <person name="Van Vliet M D."/>
        </authorList>
    </citation>
    <scope>NUCLEOTIDE SEQUENCE [LARGE SCALE GENOMIC DNA]</scope>
    <source>
        <strain evidence="10 11">F1</strain>
    </source>
</reference>
<dbReference type="InterPro" id="IPR016286">
    <property type="entry name" value="FUC_metazoa-typ"/>
</dbReference>
<dbReference type="InterPro" id="IPR031919">
    <property type="entry name" value="Fucosidase_C"/>
</dbReference>
<dbReference type="AlphaFoldDB" id="A0A6C2U9H8"/>
<dbReference type="Pfam" id="PF01120">
    <property type="entry name" value="Alpha_L_fucos"/>
    <property type="match status" value="1"/>
</dbReference>
<evidence type="ECO:0000256" key="7">
    <source>
        <dbReference type="SAM" id="SignalP"/>
    </source>
</evidence>
<dbReference type="PANTHER" id="PTHR10030:SF37">
    <property type="entry name" value="ALPHA-L-FUCOSIDASE-RELATED"/>
    <property type="match status" value="1"/>
</dbReference>
<evidence type="ECO:0000259" key="9">
    <source>
        <dbReference type="Pfam" id="PF16757"/>
    </source>
</evidence>
<dbReference type="EC" id="3.2.1.51" evidence="3"/>
<dbReference type="Gene3D" id="3.20.20.80">
    <property type="entry name" value="Glycosidases"/>
    <property type="match status" value="1"/>
</dbReference>
<evidence type="ECO:0000256" key="4">
    <source>
        <dbReference type="ARBA" id="ARBA00022729"/>
    </source>
</evidence>
<dbReference type="InterPro" id="IPR057739">
    <property type="entry name" value="Glyco_hydro_29_N"/>
</dbReference>
<dbReference type="SUPFAM" id="SSF51445">
    <property type="entry name" value="(Trans)glycosidases"/>
    <property type="match status" value="1"/>
</dbReference>
<comment type="similarity">
    <text evidence="2">Belongs to the glycosyl hydrolase 29 family.</text>
</comment>
<dbReference type="InterPro" id="IPR013780">
    <property type="entry name" value="Glyco_hydro_b"/>
</dbReference>
<feature type="domain" description="Alpha-L-fucosidase C-terminal" evidence="9">
    <location>
        <begin position="440"/>
        <end position="524"/>
    </location>
</feature>
<name>A0A6C2U9H8_PONDE</name>
<feature type="signal peptide" evidence="7">
    <location>
        <begin position="1"/>
        <end position="20"/>
    </location>
</feature>
<dbReference type="GO" id="GO:0006004">
    <property type="term" value="P:fucose metabolic process"/>
    <property type="evidence" value="ECO:0007669"/>
    <property type="project" value="InterPro"/>
</dbReference>
<dbReference type="SMART" id="SM00812">
    <property type="entry name" value="Alpha_L_fucos"/>
    <property type="match status" value="1"/>
</dbReference>
<dbReference type="GO" id="GO:0016139">
    <property type="term" value="P:glycoside catabolic process"/>
    <property type="evidence" value="ECO:0007669"/>
    <property type="project" value="TreeGrafter"/>
</dbReference>
<dbReference type="Proteomes" id="UP000366872">
    <property type="component" value="Unassembled WGS sequence"/>
</dbReference>
<keyword evidence="5" id="KW-0378">Hydrolase</keyword>
<dbReference type="GO" id="GO:0005764">
    <property type="term" value="C:lysosome"/>
    <property type="evidence" value="ECO:0007669"/>
    <property type="project" value="TreeGrafter"/>
</dbReference>
<proteinExistence type="inferred from homology"/>
<organism evidence="10 11">
    <name type="scientific">Pontiella desulfatans</name>
    <dbReference type="NCBI Taxonomy" id="2750659"/>
    <lineage>
        <taxon>Bacteria</taxon>
        <taxon>Pseudomonadati</taxon>
        <taxon>Kiritimatiellota</taxon>
        <taxon>Kiritimatiellia</taxon>
        <taxon>Kiritimatiellales</taxon>
        <taxon>Pontiellaceae</taxon>
        <taxon>Pontiella</taxon>
    </lineage>
</organism>
<dbReference type="EMBL" id="CAAHFG010000003">
    <property type="protein sequence ID" value="VGO16377.1"/>
    <property type="molecule type" value="Genomic_DNA"/>
</dbReference>
<evidence type="ECO:0000256" key="5">
    <source>
        <dbReference type="ARBA" id="ARBA00022801"/>
    </source>
</evidence>
<keyword evidence="6" id="KW-0326">Glycosidase</keyword>
<evidence type="ECO:0000313" key="11">
    <source>
        <dbReference type="Proteomes" id="UP000366872"/>
    </source>
</evidence>